<dbReference type="PANTHER" id="PTHR33969:SF2">
    <property type="entry name" value="SEGREGATION AND CONDENSATION PROTEIN A"/>
    <property type="match status" value="1"/>
</dbReference>
<sequence>MQYKVKIDAFEGPLDLLLHLINRLEIDIYDIPVADITEQYLLYIHTMKELELDIASEYLVMAATLLAIKSKMLLPKHEEEQFGDNFEMSMEEDPRDELVEKLIEYQKYKEAAKSLKELETERGLMFTKAPSDLSEYIKEAANEKLDLNVTIYDLGSAFQKLLRRKKIQKPLATKISKQEISIEKRMAEIMEDLHHFKGRKSFFDLFPSLEKEHIVVTFLAILELIKRNEINVEQEQNFAEIFVFSMEGVETVGKH</sequence>
<dbReference type="PATRIC" id="fig|997296.3.peg.3015"/>
<dbReference type="GO" id="GO:0005737">
    <property type="term" value="C:cytoplasm"/>
    <property type="evidence" value="ECO:0007669"/>
    <property type="project" value="UniProtKB-SubCell"/>
</dbReference>
<organism evidence="6 7">
    <name type="scientific">Bacillus methanolicus PB1</name>
    <dbReference type="NCBI Taxonomy" id="997296"/>
    <lineage>
        <taxon>Bacteria</taxon>
        <taxon>Bacillati</taxon>
        <taxon>Bacillota</taxon>
        <taxon>Bacilli</taxon>
        <taxon>Bacillales</taxon>
        <taxon>Bacillaceae</taxon>
        <taxon>Bacillus</taxon>
    </lineage>
</organism>
<keyword evidence="7" id="KW-1185">Reference proteome</keyword>
<evidence type="ECO:0000256" key="1">
    <source>
        <dbReference type="ARBA" id="ARBA00022618"/>
    </source>
</evidence>
<proteinExistence type="inferred from homology"/>
<keyword evidence="1 5" id="KW-0132">Cell division</keyword>
<comment type="subunit">
    <text evidence="5">Component of a cohesin-like complex composed of ScpA, ScpB and the Smc homodimer, in which ScpA and ScpB bind to the head domain of Smc. The presence of the three proteins is required for the association of the complex with DNA.</text>
</comment>
<dbReference type="OrthoDB" id="9811016at2"/>
<keyword evidence="3 5" id="KW-0131">Cell cycle</keyword>
<dbReference type="Pfam" id="PF02616">
    <property type="entry name" value="SMC_ScpA"/>
    <property type="match status" value="1"/>
</dbReference>
<comment type="similarity">
    <text evidence="5">Belongs to the ScpA family.</text>
</comment>
<dbReference type="EMBL" id="AFEU01000003">
    <property type="protein sequence ID" value="EIJ78736.1"/>
    <property type="molecule type" value="Genomic_DNA"/>
</dbReference>
<evidence type="ECO:0000256" key="4">
    <source>
        <dbReference type="ARBA" id="ARBA00044777"/>
    </source>
</evidence>
<dbReference type="Gene3D" id="6.10.250.2410">
    <property type="match status" value="1"/>
</dbReference>
<evidence type="ECO:0000256" key="5">
    <source>
        <dbReference type="HAMAP-Rule" id="MF_01805"/>
    </source>
</evidence>
<evidence type="ECO:0000313" key="7">
    <source>
        <dbReference type="Proteomes" id="UP000010523"/>
    </source>
</evidence>
<name>I3DWW5_BACMT</name>
<comment type="function">
    <text evidence="5">Participates in chromosomal partition during cell division. May act via the formation of a condensin-like complex containing Smc and ScpB that pull DNA away from mid-cell into both cell halves.</text>
</comment>
<comment type="subcellular location">
    <subcellularLocation>
        <location evidence="5">Cytoplasm</location>
    </subcellularLocation>
    <text evidence="5">Associated with two foci at the outer edges of the nucleoid region in young cells, and at four foci within both cell halves in older cells.</text>
</comment>
<reference evidence="6 7" key="1">
    <citation type="journal article" date="2012" name="Appl. Environ. Microbiol.">
        <title>Genome Sequence of Thermotolerant Bacillus methanolicus: Features and Regulation Related to Methylotrophy and Production of L-Lysine and L-Glutamate from Methanol.</title>
        <authorList>
            <person name="Heggeset T.M."/>
            <person name="Krog A."/>
            <person name="Balzer S."/>
            <person name="Wentzel A."/>
            <person name="Ellingsen T.E."/>
            <person name="Brautaset T."/>
        </authorList>
    </citation>
    <scope>NUCLEOTIDE SEQUENCE [LARGE SCALE GENOMIC DNA]</scope>
    <source>
        <strain evidence="6 7">PB1</strain>
    </source>
</reference>
<dbReference type="STRING" id="997296.PB1_14299"/>
<dbReference type="HAMAP" id="MF_01805">
    <property type="entry name" value="ScpA"/>
    <property type="match status" value="1"/>
</dbReference>
<dbReference type="RefSeq" id="WP_004437511.1">
    <property type="nucleotide sequence ID" value="NZ_AFEU01000003.1"/>
</dbReference>
<dbReference type="PANTHER" id="PTHR33969">
    <property type="entry name" value="SEGREGATION AND CONDENSATION PROTEIN A"/>
    <property type="match status" value="1"/>
</dbReference>
<dbReference type="Proteomes" id="UP000010523">
    <property type="component" value="Unassembled WGS sequence"/>
</dbReference>
<evidence type="ECO:0000256" key="2">
    <source>
        <dbReference type="ARBA" id="ARBA00022829"/>
    </source>
</evidence>
<protein>
    <recommendedName>
        <fullName evidence="4 5">Segregation and condensation protein A</fullName>
    </recommendedName>
</protein>
<keyword evidence="5" id="KW-0963">Cytoplasm</keyword>
<keyword evidence="2 5" id="KW-0159">Chromosome partition</keyword>
<dbReference type="GO" id="GO:0006260">
    <property type="term" value="P:DNA replication"/>
    <property type="evidence" value="ECO:0007669"/>
    <property type="project" value="UniProtKB-UniRule"/>
</dbReference>
<dbReference type="eggNOG" id="COG1354">
    <property type="taxonomic scope" value="Bacteria"/>
</dbReference>
<dbReference type="NCBIfam" id="NF000995">
    <property type="entry name" value="PRK00104.1-4"/>
    <property type="match status" value="1"/>
</dbReference>
<dbReference type="NCBIfam" id="NF000994">
    <property type="entry name" value="PRK00104.1-3"/>
    <property type="match status" value="1"/>
</dbReference>
<evidence type="ECO:0000313" key="6">
    <source>
        <dbReference type="EMBL" id="EIJ78736.1"/>
    </source>
</evidence>
<gene>
    <name evidence="5 6" type="primary">scpA</name>
    <name evidence="6" type="ORF">PB1_14299</name>
</gene>
<evidence type="ECO:0000256" key="3">
    <source>
        <dbReference type="ARBA" id="ARBA00023306"/>
    </source>
</evidence>
<accession>I3DWW5</accession>
<comment type="caution">
    <text evidence="6">The sequence shown here is derived from an EMBL/GenBank/DDBJ whole genome shotgun (WGS) entry which is preliminary data.</text>
</comment>
<dbReference type="AlphaFoldDB" id="I3DWW5"/>
<dbReference type="GO" id="GO:0051301">
    <property type="term" value="P:cell division"/>
    <property type="evidence" value="ECO:0007669"/>
    <property type="project" value="UniProtKB-KW"/>
</dbReference>
<dbReference type="InterPro" id="IPR003768">
    <property type="entry name" value="ScpA"/>
</dbReference>
<dbReference type="InterPro" id="IPR023093">
    <property type="entry name" value="ScpA-like_C"/>
</dbReference>
<dbReference type="Gene3D" id="1.10.10.580">
    <property type="entry name" value="Structural maintenance of chromosome 1. Chain E"/>
    <property type="match status" value="1"/>
</dbReference>
<dbReference type="GO" id="GO:0007059">
    <property type="term" value="P:chromosome segregation"/>
    <property type="evidence" value="ECO:0007669"/>
    <property type="project" value="UniProtKB-UniRule"/>
</dbReference>